<dbReference type="OrthoDB" id="10529465at2759"/>
<evidence type="ECO:0000256" key="1">
    <source>
        <dbReference type="PROSITE-ProRule" id="PRU10141"/>
    </source>
</evidence>
<dbReference type="AlphaFoldDB" id="A0A0M0JZB3"/>
<accession>A0A0M0JZB3</accession>
<dbReference type="Gene3D" id="3.30.200.20">
    <property type="entry name" value="Phosphorylase Kinase, domain 1"/>
    <property type="match status" value="1"/>
</dbReference>
<dbReference type="GO" id="GO:0005524">
    <property type="term" value="F:ATP binding"/>
    <property type="evidence" value="ECO:0007669"/>
    <property type="project" value="UniProtKB-UniRule"/>
</dbReference>
<dbReference type="PROSITE" id="PS00107">
    <property type="entry name" value="PROTEIN_KINASE_ATP"/>
    <property type="match status" value="1"/>
</dbReference>
<organism evidence="3 4">
    <name type="scientific">Chrysochromulina tobinii</name>
    <dbReference type="NCBI Taxonomy" id="1460289"/>
    <lineage>
        <taxon>Eukaryota</taxon>
        <taxon>Haptista</taxon>
        <taxon>Haptophyta</taxon>
        <taxon>Prymnesiophyceae</taxon>
        <taxon>Prymnesiales</taxon>
        <taxon>Chrysochromulinaceae</taxon>
        <taxon>Chrysochromulina</taxon>
    </lineage>
</organism>
<evidence type="ECO:0000256" key="2">
    <source>
        <dbReference type="SAM" id="MobiDB-lite"/>
    </source>
</evidence>
<sequence length="103" mass="10827">MDPQKRQATVDLAPPPKRAGVSDRAARTGAGGWDLSEASGSLDTVYATLGVLGRGSFAEINLVRHRETGELRALKFCCKLDAPSFGHLRAEATLASKAAICSS</sequence>
<dbReference type="InterPro" id="IPR017441">
    <property type="entry name" value="Protein_kinase_ATP_BS"/>
</dbReference>
<keyword evidence="1" id="KW-0547">Nucleotide-binding</keyword>
<comment type="caution">
    <text evidence="3">The sequence shown here is derived from an EMBL/GenBank/DDBJ whole genome shotgun (WGS) entry which is preliminary data.</text>
</comment>
<dbReference type="Proteomes" id="UP000037460">
    <property type="component" value="Unassembled WGS sequence"/>
</dbReference>
<evidence type="ECO:0000313" key="4">
    <source>
        <dbReference type="Proteomes" id="UP000037460"/>
    </source>
</evidence>
<keyword evidence="4" id="KW-1185">Reference proteome</keyword>
<feature type="binding site" evidence="1">
    <location>
        <position position="75"/>
    </location>
    <ligand>
        <name>ATP</name>
        <dbReference type="ChEBI" id="CHEBI:30616"/>
    </ligand>
</feature>
<dbReference type="InterPro" id="IPR011009">
    <property type="entry name" value="Kinase-like_dom_sf"/>
</dbReference>
<proteinExistence type="predicted"/>
<protein>
    <recommendedName>
        <fullName evidence="5">Protein kinase domain-containing protein</fullName>
    </recommendedName>
</protein>
<evidence type="ECO:0008006" key="5">
    <source>
        <dbReference type="Google" id="ProtNLM"/>
    </source>
</evidence>
<reference evidence="4" key="1">
    <citation type="journal article" date="2015" name="PLoS Genet.">
        <title>Genome Sequence and Transcriptome Analyses of Chrysochromulina tobin: Metabolic Tools for Enhanced Algal Fitness in the Prominent Order Prymnesiales (Haptophyceae).</title>
        <authorList>
            <person name="Hovde B.T."/>
            <person name="Deodato C.R."/>
            <person name="Hunsperger H.M."/>
            <person name="Ryken S.A."/>
            <person name="Yost W."/>
            <person name="Jha R.K."/>
            <person name="Patterson J."/>
            <person name="Monnat R.J. Jr."/>
            <person name="Barlow S.B."/>
            <person name="Starkenburg S.R."/>
            <person name="Cattolico R.A."/>
        </authorList>
    </citation>
    <scope>NUCLEOTIDE SEQUENCE</scope>
    <source>
        <strain evidence="4">CCMP291</strain>
    </source>
</reference>
<gene>
    <name evidence="3" type="ORF">Ctob_012684</name>
</gene>
<keyword evidence="1" id="KW-0067">ATP-binding</keyword>
<feature type="region of interest" description="Disordered" evidence="2">
    <location>
        <begin position="1"/>
        <end position="31"/>
    </location>
</feature>
<dbReference type="SUPFAM" id="SSF56112">
    <property type="entry name" value="Protein kinase-like (PK-like)"/>
    <property type="match status" value="1"/>
</dbReference>
<name>A0A0M0JZB3_9EUKA</name>
<evidence type="ECO:0000313" key="3">
    <source>
        <dbReference type="EMBL" id="KOO31677.1"/>
    </source>
</evidence>
<dbReference type="EMBL" id="JWZX01001962">
    <property type="protein sequence ID" value="KOO31677.1"/>
    <property type="molecule type" value="Genomic_DNA"/>
</dbReference>